<dbReference type="Gene3D" id="2.40.170.20">
    <property type="entry name" value="TonB-dependent receptor, beta-barrel domain"/>
    <property type="match status" value="1"/>
</dbReference>
<keyword evidence="5" id="KW-0732">Signal</keyword>
<evidence type="ECO:0000256" key="6">
    <source>
        <dbReference type="ARBA" id="ARBA00023077"/>
    </source>
</evidence>
<feature type="domain" description="TonB-dependent receptor-like beta-barrel" evidence="12">
    <location>
        <begin position="311"/>
        <end position="729"/>
    </location>
</feature>
<comment type="similarity">
    <text evidence="10 11">Belongs to the TonB-dependent receptor family.</text>
</comment>
<dbReference type="InterPro" id="IPR037066">
    <property type="entry name" value="Plug_dom_sf"/>
</dbReference>
<evidence type="ECO:0000313" key="15">
    <source>
        <dbReference type="Proteomes" id="UP000837803"/>
    </source>
</evidence>
<gene>
    <name evidence="14" type="primary">btuB_12</name>
    <name evidence="14" type="ORF">LEM8419_03240</name>
</gene>
<dbReference type="PANTHER" id="PTHR30069">
    <property type="entry name" value="TONB-DEPENDENT OUTER MEMBRANE RECEPTOR"/>
    <property type="match status" value="1"/>
</dbReference>
<evidence type="ECO:0000256" key="11">
    <source>
        <dbReference type="RuleBase" id="RU003357"/>
    </source>
</evidence>
<keyword evidence="8" id="KW-0675">Receptor</keyword>
<evidence type="ECO:0000259" key="13">
    <source>
        <dbReference type="Pfam" id="PF07715"/>
    </source>
</evidence>
<keyword evidence="4 10" id="KW-0812">Transmembrane</keyword>
<dbReference type="InterPro" id="IPR012910">
    <property type="entry name" value="Plug_dom"/>
</dbReference>
<protein>
    <submittedName>
        <fullName evidence="14">Vitamin B12 transporter BtuB</fullName>
    </submittedName>
</protein>
<evidence type="ECO:0000256" key="9">
    <source>
        <dbReference type="ARBA" id="ARBA00023237"/>
    </source>
</evidence>
<keyword evidence="2 10" id="KW-0813">Transport</keyword>
<keyword evidence="6 11" id="KW-0798">TonB box</keyword>
<dbReference type="PROSITE" id="PS52016">
    <property type="entry name" value="TONB_DEPENDENT_REC_3"/>
    <property type="match status" value="1"/>
</dbReference>
<dbReference type="Gene3D" id="2.170.130.10">
    <property type="entry name" value="TonB-dependent receptor, plug domain"/>
    <property type="match status" value="1"/>
</dbReference>
<evidence type="ECO:0000256" key="10">
    <source>
        <dbReference type="PROSITE-ProRule" id="PRU01360"/>
    </source>
</evidence>
<accession>A0ABN8FD69</accession>
<dbReference type="InterPro" id="IPR000531">
    <property type="entry name" value="Beta-barrel_TonB"/>
</dbReference>
<keyword evidence="9 10" id="KW-0998">Cell outer membrane</keyword>
<evidence type="ECO:0000256" key="8">
    <source>
        <dbReference type="ARBA" id="ARBA00023170"/>
    </source>
</evidence>
<feature type="domain" description="TonB-dependent receptor plug" evidence="13">
    <location>
        <begin position="61"/>
        <end position="165"/>
    </location>
</feature>
<dbReference type="SUPFAM" id="SSF56935">
    <property type="entry name" value="Porins"/>
    <property type="match status" value="1"/>
</dbReference>
<comment type="caution">
    <text evidence="14">The sequence shown here is derived from an EMBL/GenBank/DDBJ whole genome shotgun (WGS) entry which is preliminary data.</text>
</comment>
<evidence type="ECO:0000256" key="7">
    <source>
        <dbReference type="ARBA" id="ARBA00023136"/>
    </source>
</evidence>
<proteinExistence type="inferred from homology"/>
<dbReference type="PANTHER" id="PTHR30069:SF29">
    <property type="entry name" value="HEMOGLOBIN AND HEMOGLOBIN-HAPTOGLOBIN-BINDING PROTEIN 1-RELATED"/>
    <property type="match status" value="1"/>
</dbReference>
<dbReference type="InterPro" id="IPR036942">
    <property type="entry name" value="Beta-barrel_TonB_sf"/>
</dbReference>
<keyword evidence="7 10" id="KW-0472">Membrane</keyword>
<dbReference type="Pfam" id="PF00593">
    <property type="entry name" value="TonB_dep_Rec_b-barrel"/>
    <property type="match status" value="1"/>
</dbReference>
<evidence type="ECO:0000256" key="3">
    <source>
        <dbReference type="ARBA" id="ARBA00022452"/>
    </source>
</evidence>
<evidence type="ECO:0000256" key="5">
    <source>
        <dbReference type="ARBA" id="ARBA00022729"/>
    </source>
</evidence>
<name>A0ABN8FD69_9BACT</name>
<evidence type="ECO:0000259" key="12">
    <source>
        <dbReference type="Pfam" id="PF00593"/>
    </source>
</evidence>
<keyword evidence="15" id="KW-1185">Reference proteome</keyword>
<dbReference type="Pfam" id="PF07715">
    <property type="entry name" value="Plug"/>
    <property type="match status" value="1"/>
</dbReference>
<evidence type="ECO:0000256" key="2">
    <source>
        <dbReference type="ARBA" id="ARBA00022448"/>
    </source>
</evidence>
<dbReference type="InterPro" id="IPR039426">
    <property type="entry name" value="TonB-dep_rcpt-like"/>
</dbReference>
<organism evidence="14 15">
    <name type="scientific">Neolewinella maritima</name>
    <dbReference type="NCBI Taxonomy" id="1383882"/>
    <lineage>
        <taxon>Bacteria</taxon>
        <taxon>Pseudomonadati</taxon>
        <taxon>Bacteroidota</taxon>
        <taxon>Saprospiria</taxon>
        <taxon>Saprospirales</taxon>
        <taxon>Lewinellaceae</taxon>
        <taxon>Neolewinella</taxon>
    </lineage>
</organism>
<evidence type="ECO:0000256" key="4">
    <source>
        <dbReference type="ARBA" id="ARBA00022692"/>
    </source>
</evidence>
<keyword evidence="3 10" id="KW-1134">Transmembrane beta strand</keyword>
<evidence type="ECO:0000256" key="1">
    <source>
        <dbReference type="ARBA" id="ARBA00004571"/>
    </source>
</evidence>
<dbReference type="Proteomes" id="UP000837803">
    <property type="component" value="Unassembled WGS sequence"/>
</dbReference>
<comment type="subcellular location">
    <subcellularLocation>
        <location evidence="1 10">Cell outer membrane</location>
        <topology evidence="1 10">Multi-pass membrane protein</topology>
    </subcellularLocation>
</comment>
<sequence length="756" mass="83048">MRQGVKGLGGKGVKALLVGVILLCVTGGAGAQVQEQVTLDSSILLESATVIGRRDEPATALPYQIELVRNAERRRVQSLTTADALASLSGVYVQKSQLGGGSPVLRGFEANRVLLVVDGVRMNNAIYRSGHLQNAITVDPNALDRIEVIYGAGALAYGSDAIGGVVHFRTRRPDYRPDGGSAGYLQTNYSTAAHAANLAGGLDYGSTRWAATTQYALTRFGDLRAGGYRPDSYGDFGLRTEYVRGDEVVTNSNPQRQLGSGYAQYNLLQKVRYRVGKQLELTANLQFSTTGNVPRYDALIERRNGQLRWARWDYGPQTRALASLRLDDRRGTGLYDVASYLLSYQYVEEDRIQRRLGSSILEESLVDVGSWNLQIDYAKGLQPGTDLRYGFDLRTERVDATASPPTEPTRYPSQGSGLAGGGAYLELSHSLGTYWQLRGGLRYSYQRLTATFDADDPVAWPADYLTGIVNPSSAVTGAVGLQYRRDEHGLRVLLAQGFRAPNVDDFAKFREQSGRIQIPNPDLRAERSNTLELGYTRTAGPLRLVLTAYGTLLQDAIIRRAGTLPDGRTAFVSRGDTLFVDTNVNAERAWVYGVDAVATWNIAPTWELRGEAHWLRGRRWQATPDGRELTLPQDHIPPAYGRLGVHYASGRWSGEVRLAAQLRKQFEDYAVNEITGTASTGYTFDRTGSADNPELTPFGTGSPAWWTVSLYGTYTLSDRWSVQLKGENLTDRFYWPYAGGIGAAGIDVGAGVTWRW</sequence>
<reference evidence="14" key="1">
    <citation type="submission" date="2021-12" db="EMBL/GenBank/DDBJ databases">
        <authorList>
            <person name="Rodrigo-Torres L."/>
            <person name="Arahal R. D."/>
            <person name="Lucena T."/>
        </authorList>
    </citation>
    <scope>NUCLEOTIDE SEQUENCE</scope>
    <source>
        <strain evidence="14">CECT 8419</strain>
    </source>
</reference>
<dbReference type="EMBL" id="CAKLPZ010000005">
    <property type="protein sequence ID" value="CAH1002333.1"/>
    <property type="molecule type" value="Genomic_DNA"/>
</dbReference>
<evidence type="ECO:0000313" key="14">
    <source>
        <dbReference type="EMBL" id="CAH1002333.1"/>
    </source>
</evidence>